<keyword evidence="8" id="KW-0472">Membrane</keyword>
<dbReference type="EMBL" id="BAABAB010000025">
    <property type="protein sequence ID" value="GAA3629685.1"/>
    <property type="molecule type" value="Genomic_DNA"/>
</dbReference>
<evidence type="ECO:0000256" key="7">
    <source>
        <dbReference type="SAM" id="MobiDB-lite"/>
    </source>
</evidence>
<dbReference type="PROSITE" id="PS00108">
    <property type="entry name" value="PROTEIN_KINASE_ST"/>
    <property type="match status" value="1"/>
</dbReference>
<keyword evidence="6" id="KW-0067">ATP-binding</keyword>
<reference evidence="11" key="1">
    <citation type="journal article" date="2019" name="Int. J. Syst. Evol. Microbiol.">
        <title>The Global Catalogue of Microorganisms (GCM) 10K type strain sequencing project: providing services to taxonomists for standard genome sequencing and annotation.</title>
        <authorList>
            <consortium name="The Broad Institute Genomics Platform"/>
            <consortium name="The Broad Institute Genome Sequencing Center for Infectious Disease"/>
            <person name="Wu L."/>
            <person name="Ma J."/>
        </authorList>
    </citation>
    <scope>NUCLEOTIDE SEQUENCE [LARGE SCALE GENOMIC DNA]</scope>
    <source>
        <strain evidence="11">JCM 16929</strain>
    </source>
</reference>
<feature type="compositionally biased region" description="Low complexity" evidence="7">
    <location>
        <begin position="341"/>
        <end position="370"/>
    </location>
</feature>
<feature type="region of interest" description="Disordered" evidence="7">
    <location>
        <begin position="275"/>
        <end position="297"/>
    </location>
</feature>
<evidence type="ECO:0000256" key="3">
    <source>
        <dbReference type="ARBA" id="ARBA00022679"/>
    </source>
</evidence>
<keyword evidence="3" id="KW-0808">Transferase</keyword>
<evidence type="ECO:0000259" key="9">
    <source>
        <dbReference type="PROSITE" id="PS50011"/>
    </source>
</evidence>
<protein>
    <recommendedName>
        <fullName evidence="1">non-specific serine/threonine protein kinase</fullName>
        <ecNumber evidence="1">2.7.11.1</ecNumber>
    </recommendedName>
</protein>
<dbReference type="SUPFAM" id="SSF56112">
    <property type="entry name" value="Protein kinase-like (PK-like)"/>
    <property type="match status" value="1"/>
</dbReference>
<dbReference type="InterPro" id="IPR000719">
    <property type="entry name" value="Prot_kinase_dom"/>
</dbReference>
<sequence length="501" mass="52016">MLDQVGTRPPDIAGLTEWHPLARGGFAMVWQARQATLNRLVAVKVDERRLDTESERQRFLREAGAAGRMSGHAGIVTVHDAGILPDDRPYLVMELCPGGSLNTWVKREGRPSEAAVVEVGTRIAGALAAAHARGVIHRDVKPANILIDAYGQAGLADFGLAALPEPDAPPTEALEALTPAYAPPEVLAGEPATEAGDVYALAATLYALMAAHSPHWNEPGVPTPAEIAARRGEPIERVADVTPALMDVLLAGLADDPADRPTAAEFAERLAGAGRAADAAPVGTASATVPGGRDQPGARQRNWVVLAAVGVIVLGVMAAWLVAGRTPGSGAATPPRGATNPARSAATPAGTAAPGSSTGRAAARTSPASAPTALPTGFVDCTARAGAPAFCPAEPECWTSVFSYMDSPYQAVAQSCSKAHVYQTFAAVRLDSQPRRKSQLNAAPEVKAACTRAVANRLLRGVEVDGSWEVMAIPPQFEHDTVYRCIAGKGTRTGALELRPS</sequence>
<dbReference type="Pfam" id="PF00069">
    <property type="entry name" value="Pkinase"/>
    <property type="match status" value="1"/>
</dbReference>
<keyword evidence="4" id="KW-0547">Nucleotide-binding</keyword>
<keyword evidence="2" id="KW-0723">Serine/threonine-protein kinase</keyword>
<dbReference type="PANTHER" id="PTHR43289:SF6">
    <property type="entry name" value="SERINE_THREONINE-PROTEIN KINASE NEKL-3"/>
    <property type="match status" value="1"/>
</dbReference>
<evidence type="ECO:0000256" key="8">
    <source>
        <dbReference type="SAM" id="Phobius"/>
    </source>
</evidence>
<gene>
    <name evidence="10" type="ORF">GCM10022236_35040</name>
</gene>
<feature type="domain" description="Protein kinase" evidence="9">
    <location>
        <begin position="15"/>
        <end position="270"/>
    </location>
</feature>
<proteinExistence type="predicted"/>
<dbReference type="Gene3D" id="1.10.510.10">
    <property type="entry name" value="Transferase(Phosphotransferase) domain 1"/>
    <property type="match status" value="1"/>
</dbReference>
<feature type="transmembrane region" description="Helical" evidence="8">
    <location>
        <begin position="303"/>
        <end position="323"/>
    </location>
</feature>
<accession>A0ABP7AD30</accession>
<evidence type="ECO:0000256" key="6">
    <source>
        <dbReference type="ARBA" id="ARBA00022840"/>
    </source>
</evidence>
<keyword evidence="11" id="KW-1185">Reference proteome</keyword>
<dbReference type="Proteomes" id="UP001501490">
    <property type="component" value="Unassembled WGS sequence"/>
</dbReference>
<comment type="caution">
    <text evidence="10">The sequence shown here is derived from an EMBL/GenBank/DDBJ whole genome shotgun (WGS) entry which is preliminary data.</text>
</comment>
<evidence type="ECO:0000256" key="4">
    <source>
        <dbReference type="ARBA" id="ARBA00022741"/>
    </source>
</evidence>
<dbReference type="CDD" id="cd14014">
    <property type="entry name" value="STKc_PknB_like"/>
    <property type="match status" value="1"/>
</dbReference>
<dbReference type="InterPro" id="IPR008271">
    <property type="entry name" value="Ser/Thr_kinase_AS"/>
</dbReference>
<evidence type="ECO:0000256" key="5">
    <source>
        <dbReference type="ARBA" id="ARBA00022777"/>
    </source>
</evidence>
<evidence type="ECO:0000313" key="11">
    <source>
        <dbReference type="Proteomes" id="UP001501490"/>
    </source>
</evidence>
<dbReference type="InterPro" id="IPR011009">
    <property type="entry name" value="Kinase-like_dom_sf"/>
</dbReference>
<dbReference type="EC" id="2.7.11.1" evidence="1"/>
<keyword evidence="5" id="KW-0418">Kinase</keyword>
<dbReference type="SMART" id="SM00220">
    <property type="entry name" value="S_TKc"/>
    <property type="match status" value="1"/>
</dbReference>
<evidence type="ECO:0000256" key="1">
    <source>
        <dbReference type="ARBA" id="ARBA00012513"/>
    </source>
</evidence>
<keyword evidence="8" id="KW-0812">Transmembrane</keyword>
<keyword evidence="8" id="KW-1133">Transmembrane helix</keyword>
<dbReference type="PROSITE" id="PS50011">
    <property type="entry name" value="PROTEIN_KINASE_DOM"/>
    <property type="match status" value="1"/>
</dbReference>
<name>A0ABP7AD30_9ACTN</name>
<evidence type="ECO:0000313" key="10">
    <source>
        <dbReference type="EMBL" id="GAA3629685.1"/>
    </source>
</evidence>
<dbReference type="Gene3D" id="3.30.200.20">
    <property type="entry name" value="Phosphorylase Kinase, domain 1"/>
    <property type="match status" value="1"/>
</dbReference>
<organism evidence="10 11">
    <name type="scientific">Microlunatus ginsengisoli</name>
    <dbReference type="NCBI Taxonomy" id="363863"/>
    <lineage>
        <taxon>Bacteria</taxon>
        <taxon>Bacillati</taxon>
        <taxon>Actinomycetota</taxon>
        <taxon>Actinomycetes</taxon>
        <taxon>Propionibacteriales</taxon>
        <taxon>Propionibacteriaceae</taxon>
        <taxon>Microlunatus</taxon>
    </lineage>
</organism>
<feature type="region of interest" description="Disordered" evidence="7">
    <location>
        <begin position="327"/>
        <end position="370"/>
    </location>
</feature>
<evidence type="ECO:0000256" key="2">
    <source>
        <dbReference type="ARBA" id="ARBA00022527"/>
    </source>
</evidence>
<dbReference type="PANTHER" id="PTHR43289">
    <property type="entry name" value="MITOGEN-ACTIVATED PROTEIN KINASE KINASE KINASE 20-RELATED"/>
    <property type="match status" value="1"/>
</dbReference>